<dbReference type="Pfam" id="PF13571">
    <property type="entry name" value="DUF4133"/>
    <property type="match status" value="1"/>
</dbReference>
<evidence type="ECO:0008006" key="4">
    <source>
        <dbReference type="Google" id="ProtNLM"/>
    </source>
</evidence>
<dbReference type="STRING" id="413434.SAMN04488132_10535"/>
<evidence type="ECO:0000313" key="3">
    <source>
        <dbReference type="Proteomes" id="UP000190888"/>
    </source>
</evidence>
<dbReference type="Proteomes" id="UP000190888">
    <property type="component" value="Unassembled WGS sequence"/>
</dbReference>
<dbReference type="OrthoDB" id="1273979at2"/>
<evidence type="ECO:0000313" key="2">
    <source>
        <dbReference type="EMBL" id="SJZ83799.1"/>
    </source>
</evidence>
<proteinExistence type="predicted"/>
<evidence type="ECO:0000256" key="1">
    <source>
        <dbReference type="SAM" id="Phobius"/>
    </source>
</evidence>
<keyword evidence="1" id="KW-0812">Transmembrane</keyword>
<feature type="transmembrane region" description="Helical" evidence="1">
    <location>
        <begin position="51"/>
        <end position="68"/>
    </location>
</feature>
<feature type="transmembrane region" description="Helical" evidence="1">
    <location>
        <begin position="24"/>
        <end position="45"/>
    </location>
</feature>
<organism evidence="2 3">
    <name type="scientific">Sediminibacterium ginsengisoli</name>
    <dbReference type="NCBI Taxonomy" id="413434"/>
    <lineage>
        <taxon>Bacteria</taxon>
        <taxon>Pseudomonadati</taxon>
        <taxon>Bacteroidota</taxon>
        <taxon>Chitinophagia</taxon>
        <taxon>Chitinophagales</taxon>
        <taxon>Chitinophagaceae</taxon>
        <taxon>Sediminibacterium</taxon>
    </lineage>
</organism>
<dbReference type="InterPro" id="IPR025407">
    <property type="entry name" value="DUF4133"/>
</dbReference>
<dbReference type="RefSeq" id="WP_078831366.1">
    <property type="nucleotide sequence ID" value="NZ_FUWH01000005.1"/>
</dbReference>
<keyword evidence="1" id="KW-1133">Transmembrane helix</keyword>
<reference evidence="2 3" key="1">
    <citation type="submission" date="2017-02" db="EMBL/GenBank/DDBJ databases">
        <authorList>
            <person name="Peterson S.W."/>
        </authorList>
    </citation>
    <scope>NUCLEOTIDE SEQUENCE [LARGE SCALE GENOMIC DNA]</scope>
    <source>
        <strain evidence="2 3">DSM 22335</strain>
    </source>
</reference>
<keyword evidence="1" id="KW-0472">Membrane</keyword>
<dbReference type="EMBL" id="FUWH01000005">
    <property type="protein sequence ID" value="SJZ83799.1"/>
    <property type="molecule type" value="Genomic_DNA"/>
</dbReference>
<accession>A0A1T4NX44</accession>
<dbReference type="AlphaFoldDB" id="A0A1T4NX44"/>
<sequence length="99" mass="11305">MSSVYQINKGVGMPVVFRGLKAQYIWWLFIGLAGLLGLFTILYVFGLTLVVLIPLVFVLGSGLFYVVYKLNRRYGEHGLMKQMARKATPIWVKCDQLFQ</sequence>
<name>A0A1T4NX44_9BACT</name>
<keyword evidence="3" id="KW-1185">Reference proteome</keyword>
<gene>
    <name evidence="2" type="ORF">SAMN04488132_10535</name>
</gene>
<protein>
    <recommendedName>
        <fullName evidence="4">DUF4133 domain-containing protein</fullName>
    </recommendedName>
</protein>